<dbReference type="GO" id="GO:0016887">
    <property type="term" value="F:ATP hydrolysis activity"/>
    <property type="evidence" value="ECO:0007669"/>
    <property type="project" value="RHEA"/>
</dbReference>
<evidence type="ECO:0000256" key="4">
    <source>
        <dbReference type="ARBA" id="ARBA00022806"/>
    </source>
</evidence>
<dbReference type="PATRIC" id="fig|1359163.3.peg.1010"/>
<evidence type="ECO:0000256" key="3">
    <source>
        <dbReference type="ARBA" id="ARBA00022801"/>
    </source>
</evidence>
<dbReference type="Gene3D" id="1.10.10.160">
    <property type="match status" value="1"/>
</dbReference>
<dbReference type="CDD" id="cd17932">
    <property type="entry name" value="DEXQc_UvrD"/>
    <property type="match status" value="1"/>
</dbReference>
<evidence type="ECO:0000256" key="2">
    <source>
        <dbReference type="ARBA" id="ARBA00022741"/>
    </source>
</evidence>
<dbReference type="GO" id="GO:0005829">
    <property type="term" value="C:cytosol"/>
    <property type="evidence" value="ECO:0007669"/>
    <property type="project" value="TreeGrafter"/>
</dbReference>
<keyword evidence="6" id="KW-0238">DNA-binding</keyword>
<dbReference type="OrthoDB" id="9806690at2"/>
<keyword evidence="3 12" id="KW-0378">Hydrolase</keyword>
<dbReference type="Pfam" id="PF00580">
    <property type="entry name" value="UvrD-helicase"/>
    <property type="match status" value="1"/>
</dbReference>
<dbReference type="PANTHER" id="PTHR11070">
    <property type="entry name" value="UVRD / RECB / PCRA DNA HELICASE FAMILY MEMBER"/>
    <property type="match status" value="1"/>
</dbReference>
<sequence>MEDYLSLLNEGQKQAVININGPTLILAGAGTGKTRTITSRMAYIIKNDFALPNQILAVTFTNKAANEMLLRVNELTHTHGIWLGTFHSVAAKILRQNAEIVHLKNDFTIINSDDQAQIIKSIVNDIYPQYSSDGYKIILNIIQRWKDKGLTPHNVTNTELLKPIHNAALNVYNAYQERLKCLNCTDFGDLLLHNIHILNTQHQILTHYQEQFKYIMVDEYQDINTVQYLWLRLLAQKHKNLCCVGDDDQSIYSWRGAEVGNILRFSDDFPQATVIRLECNYRSTSNILAAAAAIITHNKSRLGKKLWTLNQAGHKVNLMKFWDSKAEAKYISEYIKNSYDYQFNEIAILVRAGFQTRTFEEFFIKYSIPYKIIGSTKFYDRQEIRDILAYLKITVNPNNDIALERIINKPKRHIGSATLSKIYLYAKQYNISFIQSIQALTDNNQLPEKSTNSLKDLLSKVEKWKKMLDSESVSNVVKTISYDSGYIEMLENEGESGLIRIDNIKELFSALLNFDDVTEFLEHISLATDLDNFNHYDNHVYIMTLHAAKGLEFPIVFLPGWEEGTFPHEKSLHDLTGQSLEEERRLAYVGITRAKEQLFISCVAVREINNWRQPMKISRFIKELPTEYVQVVKNISYHC</sequence>
<feature type="domain" description="UvrD-like helicase ATP-binding" evidence="13">
    <location>
        <begin position="6"/>
        <end position="284"/>
    </location>
</feature>
<evidence type="ECO:0000259" key="14">
    <source>
        <dbReference type="PROSITE" id="PS51217"/>
    </source>
</evidence>
<gene>
    <name evidence="15" type="ORF">NLO413_1043</name>
</gene>
<dbReference type="InterPro" id="IPR014016">
    <property type="entry name" value="UvrD-like_ATP-bd"/>
</dbReference>
<evidence type="ECO:0000313" key="16">
    <source>
        <dbReference type="Proteomes" id="UP000033562"/>
    </source>
</evidence>
<dbReference type="Gene3D" id="3.40.50.300">
    <property type="entry name" value="P-loop containing nucleotide triphosphate hydrolases"/>
    <property type="match status" value="2"/>
</dbReference>
<evidence type="ECO:0000256" key="7">
    <source>
        <dbReference type="ARBA" id="ARBA00023235"/>
    </source>
</evidence>
<dbReference type="InterPro" id="IPR013986">
    <property type="entry name" value="DExx_box_DNA_helicase_dom_sf"/>
</dbReference>
<keyword evidence="7" id="KW-0413">Isomerase</keyword>
<evidence type="ECO:0000259" key="13">
    <source>
        <dbReference type="PROSITE" id="PS51198"/>
    </source>
</evidence>
<dbReference type="PROSITE" id="PS51198">
    <property type="entry name" value="UVRD_HELICASE_ATP_BIND"/>
    <property type="match status" value="1"/>
</dbReference>
<accession>A0A0F3NNP1</accession>
<dbReference type="EC" id="5.6.2.4" evidence="9"/>
<dbReference type="AlphaFoldDB" id="A0A0F3NNP1"/>
<keyword evidence="16" id="KW-1185">Reference proteome</keyword>
<dbReference type="Gene3D" id="1.10.486.10">
    <property type="entry name" value="PCRA, domain 4"/>
    <property type="match status" value="1"/>
</dbReference>
<evidence type="ECO:0000256" key="12">
    <source>
        <dbReference type="PROSITE-ProRule" id="PRU00560"/>
    </source>
</evidence>
<comment type="catalytic activity">
    <reaction evidence="11">
        <text>ATP + H2O = ADP + phosphate + H(+)</text>
        <dbReference type="Rhea" id="RHEA:13065"/>
        <dbReference type="ChEBI" id="CHEBI:15377"/>
        <dbReference type="ChEBI" id="CHEBI:15378"/>
        <dbReference type="ChEBI" id="CHEBI:30616"/>
        <dbReference type="ChEBI" id="CHEBI:43474"/>
        <dbReference type="ChEBI" id="CHEBI:456216"/>
        <dbReference type="EC" id="5.6.2.4"/>
    </reaction>
</comment>
<comment type="caution">
    <text evidence="15">The sequence shown here is derived from an EMBL/GenBank/DDBJ whole genome shotgun (WGS) entry which is preliminary data.</text>
</comment>
<dbReference type="SUPFAM" id="SSF52540">
    <property type="entry name" value="P-loop containing nucleoside triphosphate hydrolases"/>
    <property type="match status" value="1"/>
</dbReference>
<organism evidence="15 16">
    <name type="scientific">Candidatus Neoehrlichia procyonis str. RAC413</name>
    <dbReference type="NCBI Taxonomy" id="1359163"/>
    <lineage>
        <taxon>Bacteria</taxon>
        <taxon>Pseudomonadati</taxon>
        <taxon>Pseudomonadota</taxon>
        <taxon>Alphaproteobacteria</taxon>
        <taxon>Rickettsiales</taxon>
        <taxon>Anaplasmataceae</taxon>
        <taxon>Candidatus Neoehrlichia</taxon>
    </lineage>
</organism>
<comment type="similarity">
    <text evidence="1">Belongs to the helicase family. UvrD subfamily.</text>
</comment>
<dbReference type="GO" id="GO:0043138">
    <property type="term" value="F:3'-5' DNA helicase activity"/>
    <property type="evidence" value="ECO:0007669"/>
    <property type="project" value="UniProtKB-EC"/>
</dbReference>
<keyword evidence="5 12" id="KW-0067">ATP-binding</keyword>
<protein>
    <recommendedName>
        <fullName evidence="9">DNA 3'-5' helicase</fullName>
        <ecNumber evidence="9">5.6.2.4</ecNumber>
    </recommendedName>
    <alternativeName>
        <fullName evidence="10">DNA 3'-5' helicase II</fullName>
    </alternativeName>
</protein>
<evidence type="ECO:0000313" key="15">
    <source>
        <dbReference type="EMBL" id="KJV69643.1"/>
    </source>
</evidence>
<evidence type="ECO:0000256" key="6">
    <source>
        <dbReference type="ARBA" id="ARBA00023125"/>
    </source>
</evidence>
<dbReference type="PROSITE" id="PS51217">
    <property type="entry name" value="UVRD_HELICASE_CTER"/>
    <property type="match status" value="1"/>
</dbReference>
<evidence type="ECO:0000256" key="10">
    <source>
        <dbReference type="ARBA" id="ARBA00034923"/>
    </source>
</evidence>
<dbReference type="Proteomes" id="UP000033562">
    <property type="component" value="Unassembled WGS sequence"/>
</dbReference>
<feature type="binding site" evidence="12">
    <location>
        <begin position="27"/>
        <end position="34"/>
    </location>
    <ligand>
        <name>ATP</name>
        <dbReference type="ChEBI" id="CHEBI:30616"/>
    </ligand>
</feature>
<feature type="domain" description="UvrD-like helicase C-terminal" evidence="14">
    <location>
        <begin position="285"/>
        <end position="550"/>
    </location>
</feature>
<dbReference type="PANTHER" id="PTHR11070:SF2">
    <property type="entry name" value="ATP-DEPENDENT DNA HELICASE SRS2"/>
    <property type="match status" value="1"/>
</dbReference>
<dbReference type="Pfam" id="PF13361">
    <property type="entry name" value="UvrD_C"/>
    <property type="match status" value="1"/>
</dbReference>
<dbReference type="GO" id="GO:0000725">
    <property type="term" value="P:recombinational repair"/>
    <property type="evidence" value="ECO:0007669"/>
    <property type="project" value="TreeGrafter"/>
</dbReference>
<dbReference type="GO" id="GO:0005524">
    <property type="term" value="F:ATP binding"/>
    <property type="evidence" value="ECO:0007669"/>
    <property type="project" value="UniProtKB-UniRule"/>
</dbReference>
<comment type="catalytic activity">
    <reaction evidence="8">
        <text>Couples ATP hydrolysis with the unwinding of duplex DNA by translocating in the 3'-5' direction.</text>
        <dbReference type="EC" id="5.6.2.4"/>
    </reaction>
</comment>
<evidence type="ECO:0000256" key="5">
    <source>
        <dbReference type="ARBA" id="ARBA00022840"/>
    </source>
</evidence>
<keyword evidence="4 12" id="KW-0347">Helicase</keyword>
<dbReference type="GO" id="GO:0003677">
    <property type="term" value="F:DNA binding"/>
    <property type="evidence" value="ECO:0007669"/>
    <property type="project" value="UniProtKB-KW"/>
</dbReference>
<evidence type="ECO:0000256" key="1">
    <source>
        <dbReference type="ARBA" id="ARBA00009922"/>
    </source>
</evidence>
<proteinExistence type="inferred from homology"/>
<dbReference type="STRING" id="1359163.NLO413_1043"/>
<dbReference type="CDD" id="cd18807">
    <property type="entry name" value="SF1_C_UvrD"/>
    <property type="match status" value="1"/>
</dbReference>
<dbReference type="RefSeq" id="WP_045809308.1">
    <property type="nucleotide sequence ID" value="NZ_LANX01000001.1"/>
</dbReference>
<dbReference type="EMBL" id="LANX01000001">
    <property type="protein sequence ID" value="KJV69643.1"/>
    <property type="molecule type" value="Genomic_DNA"/>
</dbReference>
<dbReference type="InterPro" id="IPR014017">
    <property type="entry name" value="DNA_helicase_UvrD-like_C"/>
</dbReference>
<name>A0A0F3NNP1_9RICK</name>
<evidence type="ECO:0000256" key="9">
    <source>
        <dbReference type="ARBA" id="ARBA00034808"/>
    </source>
</evidence>
<dbReference type="InterPro" id="IPR000212">
    <property type="entry name" value="DNA_helicase_UvrD/REP"/>
</dbReference>
<keyword evidence="2 12" id="KW-0547">Nucleotide-binding</keyword>
<evidence type="ECO:0000256" key="11">
    <source>
        <dbReference type="ARBA" id="ARBA00048988"/>
    </source>
</evidence>
<dbReference type="GO" id="GO:0033202">
    <property type="term" value="C:DNA helicase complex"/>
    <property type="evidence" value="ECO:0007669"/>
    <property type="project" value="TreeGrafter"/>
</dbReference>
<dbReference type="InterPro" id="IPR027417">
    <property type="entry name" value="P-loop_NTPase"/>
</dbReference>
<reference evidence="15 16" key="1">
    <citation type="submission" date="2015-02" db="EMBL/GenBank/DDBJ databases">
        <title>Genome Sequencing of Rickettsiales.</title>
        <authorList>
            <person name="Daugherty S.C."/>
            <person name="Su Q."/>
            <person name="Abolude K."/>
            <person name="Beier-Sexton M."/>
            <person name="Carlyon J.A."/>
            <person name="Carter R."/>
            <person name="Day N.P."/>
            <person name="Dumler S.J."/>
            <person name="Dyachenko V."/>
            <person name="Godinez A."/>
            <person name="Kurtti T.J."/>
            <person name="Lichay M."/>
            <person name="Mullins K.E."/>
            <person name="Ott S."/>
            <person name="Pappas-Brown V."/>
            <person name="Paris D.H."/>
            <person name="Patel P."/>
            <person name="Richards A.L."/>
            <person name="Sadzewicz L."/>
            <person name="Sears K."/>
            <person name="Seidman D."/>
            <person name="Sengamalay N."/>
            <person name="Stenos J."/>
            <person name="Tallon L.J."/>
            <person name="Vincent G."/>
            <person name="Fraser C.M."/>
            <person name="Munderloh U."/>
            <person name="Dunning-Hotopp J.C."/>
        </authorList>
    </citation>
    <scope>NUCLEOTIDE SEQUENCE [LARGE SCALE GENOMIC DNA]</scope>
    <source>
        <strain evidence="15 16">RAC413</strain>
    </source>
</reference>
<evidence type="ECO:0000256" key="8">
    <source>
        <dbReference type="ARBA" id="ARBA00034617"/>
    </source>
</evidence>